<dbReference type="SUPFAM" id="SSF53597">
    <property type="entry name" value="Dihydrofolate reductase-like"/>
    <property type="match status" value="1"/>
</dbReference>
<evidence type="ECO:0000256" key="16">
    <source>
        <dbReference type="PIRSR" id="PIRSR006769-2"/>
    </source>
</evidence>
<feature type="binding site" evidence="16">
    <location>
        <position position="164"/>
    </location>
    <ligand>
        <name>substrate</name>
    </ligand>
</feature>
<dbReference type="GO" id="GO:0009231">
    <property type="term" value="P:riboflavin biosynthetic process"/>
    <property type="evidence" value="ECO:0007669"/>
    <property type="project" value="UniProtKB-KW"/>
</dbReference>
<evidence type="ECO:0000256" key="7">
    <source>
        <dbReference type="ARBA" id="ARBA00013173"/>
    </source>
</evidence>
<keyword evidence="12 16" id="KW-0521">NADP</keyword>
<evidence type="ECO:0000256" key="9">
    <source>
        <dbReference type="ARBA" id="ARBA00022619"/>
    </source>
</evidence>
<gene>
    <name evidence="19" type="primary">ribD</name>
    <name evidence="19" type="ORF">NBRC110019_02380</name>
</gene>
<reference evidence="19" key="1">
    <citation type="submission" date="2022-07" db="EMBL/GenBank/DDBJ databases">
        <title>Taxonomy of Novel Oxalotrophic and Methylotrophic Bacteria.</title>
        <authorList>
            <person name="Sahin N."/>
            <person name="Tani A."/>
        </authorList>
    </citation>
    <scope>NUCLEOTIDE SEQUENCE</scope>
    <source>
        <strain evidence="19">AM327</strain>
    </source>
</reference>
<comment type="similarity">
    <text evidence="4">In the N-terminal section; belongs to the cytidine and deoxycytidylate deaminase family.</text>
</comment>
<evidence type="ECO:0000256" key="13">
    <source>
        <dbReference type="ARBA" id="ARBA00023002"/>
    </source>
</evidence>
<dbReference type="InterPro" id="IPR016192">
    <property type="entry name" value="APOBEC/CMP_deaminase_Zn-bd"/>
</dbReference>
<dbReference type="Proteomes" id="UP001143545">
    <property type="component" value="Unassembled WGS sequence"/>
</dbReference>
<dbReference type="NCBIfam" id="TIGR00326">
    <property type="entry name" value="eubact_ribD"/>
    <property type="match status" value="1"/>
</dbReference>
<dbReference type="PANTHER" id="PTHR38011:SF7">
    <property type="entry name" value="2,5-DIAMINO-6-RIBOSYLAMINO-4(3H)-PYRIMIDINONE 5'-PHOSPHATE REDUCTASE"/>
    <property type="match status" value="1"/>
</dbReference>
<dbReference type="PANTHER" id="PTHR38011">
    <property type="entry name" value="DIHYDROFOLATE REDUCTASE FAMILY PROTEIN (AFU_ORTHOLOGUE AFUA_8G06820)"/>
    <property type="match status" value="1"/>
</dbReference>
<dbReference type="EC" id="1.1.1.193" evidence="7"/>
<keyword evidence="9" id="KW-0686">Riboflavin biosynthesis</keyword>
<dbReference type="EMBL" id="BRVP01000002">
    <property type="protein sequence ID" value="GLB51199.1"/>
    <property type="molecule type" value="Genomic_DNA"/>
</dbReference>
<feature type="binding site" evidence="17">
    <location>
        <position position="61"/>
    </location>
    <ligand>
        <name>Zn(2+)</name>
        <dbReference type="ChEBI" id="CHEBI:29105"/>
        <note>catalytic</note>
    </ligand>
</feature>
<dbReference type="GO" id="GO:0008835">
    <property type="term" value="F:diaminohydroxyphosphoribosylaminopyrimidine deaminase activity"/>
    <property type="evidence" value="ECO:0007669"/>
    <property type="project" value="UniProtKB-EC"/>
</dbReference>
<dbReference type="Pfam" id="PF01872">
    <property type="entry name" value="RibD_C"/>
    <property type="match status" value="1"/>
</dbReference>
<evidence type="ECO:0000256" key="10">
    <source>
        <dbReference type="ARBA" id="ARBA00022723"/>
    </source>
</evidence>
<dbReference type="AlphaFoldDB" id="A0A9W6ETK9"/>
<dbReference type="Gene3D" id="3.40.140.10">
    <property type="entry name" value="Cytidine Deaminase, domain 2"/>
    <property type="match status" value="1"/>
</dbReference>
<feature type="binding site" evidence="16">
    <location>
        <position position="187"/>
    </location>
    <ligand>
        <name>substrate</name>
    </ligand>
</feature>
<feature type="binding site" evidence="16">
    <location>
        <position position="150"/>
    </location>
    <ligand>
        <name>NADP(+)</name>
        <dbReference type="ChEBI" id="CHEBI:58349"/>
    </ligand>
</feature>
<dbReference type="Pfam" id="PF00383">
    <property type="entry name" value="dCMP_cyt_deam_1"/>
    <property type="match status" value="1"/>
</dbReference>
<keyword evidence="20" id="KW-1185">Reference proteome</keyword>
<comment type="function">
    <text evidence="1">Converts 2,5-diamino-6-(ribosylamino)-4(3h)-pyrimidinone 5'-phosphate into 5-amino-6-(ribosylamino)-2,4(1h,3h)-pyrimidinedione 5'-phosphate.</text>
</comment>
<dbReference type="PROSITE" id="PS00903">
    <property type="entry name" value="CYT_DCMP_DEAMINASES_1"/>
    <property type="match status" value="1"/>
</dbReference>
<evidence type="ECO:0000256" key="4">
    <source>
        <dbReference type="ARBA" id="ARBA00005259"/>
    </source>
</evidence>
<feature type="binding site" evidence="16">
    <location>
        <position position="176"/>
    </location>
    <ligand>
        <name>NADP(+)</name>
        <dbReference type="ChEBI" id="CHEBI:58349"/>
    </ligand>
</feature>
<proteinExistence type="inferred from homology"/>
<feature type="domain" description="CMP/dCMP-type deaminase" evidence="18">
    <location>
        <begin position="1"/>
        <end position="100"/>
    </location>
</feature>
<keyword evidence="10 17" id="KW-0479">Metal-binding</keyword>
<evidence type="ECO:0000256" key="3">
    <source>
        <dbReference type="ARBA" id="ARBA00004910"/>
    </source>
</evidence>
<evidence type="ECO:0000256" key="17">
    <source>
        <dbReference type="PIRSR" id="PIRSR006769-3"/>
    </source>
</evidence>
<dbReference type="InterPro" id="IPR016193">
    <property type="entry name" value="Cytidine_deaminase-like"/>
</dbReference>
<feature type="binding site" evidence="16">
    <location>
        <position position="131"/>
    </location>
    <ligand>
        <name>NADP(+)</name>
        <dbReference type="ChEBI" id="CHEBI:58349"/>
    </ligand>
</feature>
<feature type="binding site" evidence="16">
    <location>
        <position position="262"/>
    </location>
    <ligand>
        <name>substrate</name>
    </ligand>
</feature>
<comment type="pathway">
    <text evidence="3">Cofactor biosynthesis; riboflavin biosynthesis; 5-amino-6-(D-ribitylamino)uracil from GTP: step 3/4.</text>
</comment>
<dbReference type="InterPro" id="IPR004794">
    <property type="entry name" value="Eubact_RibD"/>
</dbReference>
<evidence type="ECO:0000256" key="12">
    <source>
        <dbReference type="ARBA" id="ARBA00022857"/>
    </source>
</evidence>
<evidence type="ECO:0000313" key="19">
    <source>
        <dbReference type="EMBL" id="GLB51199.1"/>
    </source>
</evidence>
<dbReference type="CDD" id="cd01284">
    <property type="entry name" value="Riboflavin_deaminase-reductase"/>
    <property type="match status" value="1"/>
</dbReference>
<dbReference type="Gene3D" id="3.40.430.10">
    <property type="entry name" value="Dihydrofolate Reductase, subunit A"/>
    <property type="match status" value="1"/>
</dbReference>
<feature type="binding site" evidence="16">
    <location>
        <position position="180"/>
    </location>
    <ligand>
        <name>NADP(+)</name>
        <dbReference type="ChEBI" id="CHEBI:58349"/>
    </ligand>
</feature>
<dbReference type="InterPro" id="IPR002734">
    <property type="entry name" value="RibDG_C"/>
</dbReference>
<feature type="binding site" evidence="16">
    <location>
        <position position="184"/>
    </location>
    <ligand>
        <name>substrate</name>
    </ligand>
</feature>
<evidence type="ECO:0000256" key="5">
    <source>
        <dbReference type="ARBA" id="ARBA00007417"/>
    </source>
</evidence>
<dbReference type="PROSITE" id="PS51747">
    <property type="entry name" value="CYT_DCMP_DEAMINASES_2"/>
    <property type="match status" value="1"/>
</dbReference>
<keyword evidence="13" id="KW-0560">Oxidoreductase</keyword>
<evidence type="ECO:0000259" key="18">
    <source>
        <dbReference type="PROSITE" id="PS51747"/>
    </source>
</evidence>
<evidence type="ECO:0000256" key="6">
    <source>
        <dbReference type="ARBA" id="ARBA00012766"/>
    </source>
</evidence>
<dbReference type="PIRSF" id="PIRSF006769">
    <property type="entry name" value="RibD"/>
    <property type="match status" value="1"/>
</dbReference>
<comment type="cofactor">
    <cofactor evidence="17">
        <name>Zn(2+)</name>
        <dbReference type="ChEBI" id="CHEBI:29105"/>
    </cofactor>
    <text evidence="17">Binds 1 zinc ion.</text>
</comment>
<dbReference type="GO" id="GO:0008703">
    <property type="term" value="F:5-amino-6-(5-phosphoribosylamino)uracil reductase activity"/>
    <property type="evidence" value="ECO:0007669"/>
    <property type="project" value="UniProtKB-EC"/>
</dbReference>
<name>A0A9W6ETK9_9FLAO</name>
<evidence type="ECO:0000256" key="2">
    <source>
        <dbReference type="ARBA" id="ARBA00004882"/>
    </source>
</evidence>
<evidence type="ECO:0000256" key="14">
    <source>
        <dbReference type="ARBA" id="ARBA00023268"/>
    </source>
</evidence>
<comment type="similarity">
    <text evidence="5">In the C-terminal section; belongs to the HTP reductase family.</text>
</comment>
<dbReference type="InterPro" id="IPR050765">
    <property type="entry name" value="Riboflavin_Biosynth_HTPR"/>
</dbReference>
<comment type="pathway">
    <text evidence="2">Cofactor biosynthesis; riboflavin biosynthesis; 5-amino-6-(D-ribitylamino)uracil from GTP: step 2/4.</text>
</comment>
<evidence type="ECO:0000256" key="11">
    <source>
        <dbReference type="ARBA" id="ARBA00022833"/>
    </source>
</evidence>
<dbReference type="SUPFAM" id="SSF53927">
    <property type="entry name" value="Cytidine deaminase-like"/>
    <property type="match status" value="1"/>
</dbReference>
<keyword evidence="11 17" id="KW-0862">Zinc</keyword>
<dbReference type="EC" id="3.5.4.26" evidence="6"/>
<dbReference type="InterPro" id="IPR002125">
    <property type="entry name" value="CMP_dCMP_dom"/>
</dbReference>
<feature type="binding site" evidence="17">
    <location>
        <position position="52"/>
    </location>
    <ligand>
        <name>Zn(2+)</name>
        <dbReference type="ChEBI" id="CHEBI:29105"/>
        <note>catalytic</note>
    </ligand>
</feature>
<accession>A0A9W6ETK9</accession>
<organism evidence="19 20">
    <name type="scientific">Neptunitalea chrysea</name>
    <dbReference type="NCBI Taxonomy" id="1647581"/>
    <lineage>
        <taxon>Bacteria</taxon>
        <taxon>Pseudomonadati</taxon>
        <taxon>Bacteroidota</taxon>
        <taxon>Flavobacteriia</taxon>
        <taxon>Flavobacteriales</taxon>
        <taxon>Flavobacteriaceae</taxon>
        <taxon>Neptunitalea</taxon>
    </lineage>
</organism>
<sequence>MVGSVVVYNNQIIGEGWHVKAGEPHAEVNAIASVKNKELLKESTIYVSLEPCSHYGKTPPCSDLIIRNGIKNVVIGTIDPYSEVAGRGIKKLMEAGHHVTMGILEDECKDLNKRFFTFHTKKRPYIILKWAETANRCIAPETKDTIAPVWISNTYAKQLVHKWRSEEQAILIGTNTALEDNPSLTTREWYGNNPTRIVIDKNLRIPETSNVYNDEVKTIIITQHLRENDINTCFEKIDFSKNLATQICDILYKYNLQSLIVEGGAKTLQTFIDENLWDETRIFEGENNFIEGIKAPELQGTVIEKTIILKNQLTIFRNHD</sequence>
<feature type="binding site" evidence="17">
    <location>
        <position position="25"/>
    </location>
    <ligand>
        <name>Zn(2+)</name>
        <dbReference type="ChEBI" id="CHEBI:29105"/>
        <note>catalytic</note>
    </ligand>
</feature>
<protein>
    <recommendedName>
        <fullName evidence="8">Riboflavin biosynthesis protein RibD</fullName>
        <ecNumber evidence="7">1.1.1.193</ecNumber>
        <ecNumber evidence="6">3.5.4.26</ecNumber>
    </recommendedName>
</protein>
<evidence type="ECO:0000256" key="15">
    <source>
        <dbReference type="PIRSR" id="PIRSR006769-1"/>
    </source>
</evidence>
<evidence type="ECO:0000256" key="1">
    <source>
        <dbReference type="ARBA" id="ARBA00002151"/>
    </source>
</evidence>
<evidence type="ECO:0000313" key="20">
    <source>
        <dbReference type="Proteomes" id="UP001143545"/>
    </source>
</evidence>
<dbReference type="InterPro" id="IPR024072">
    <property type="entry name" value="DHFR-like_dom_sf"/>
</dbReference>
<dbReference type="GO" id="GO:0008270">
    <property type="term" value="F:zinc ion binding"/>
    <property type="evidence" value="ECO:0007669"/>
    <property type="project" value="InterPro"/>
</dbReference>
<evidence type="ECO:0000256" key="8">
    <source>
        <dbReference type="ARBA" id="ARBA00019930"/>
    </source>
</evidence>
<feature type="active site" description="Proton donor" evidence="15">
    <location>
        <position position="27"/>
    </location>
</feature>
<keyword evidence="14" id="KW-0511">Multifunctional enzyme</keyword>
<comment type="caution">
    <text evidence="19">The sequence shown here is derived from an EMBL/GenBank/DDBJ whole genome shotgun (WGS) entry which is preliminary data.</text>
</comment>